<dbReference type="OrthoDB" id="4746940at2759"/>
<evidence type="ECO:0000313" key="3">
    <source>
        <dbReference type="Proteomes" id="UP000054516"/>
    </source>
</evidence>
<keyword evidence="1" id="KW-0812">Transmembrane</keyword>
<reference evidence="2" key="1">
    <citation type="submission" date="2016-03" db="EMBL/GenBank/DDBJ databases">
        <title>Draft genome sequence of Rosellinia necatrix.</title>
        <authorList>
            <person name="Kanematsu S."/>
        </authorList>
    </citation>
    <scope>NUCLEOTIDE SEQUENCE [LARGE SCALE GENOMIC DNA]</scope>
    <source>
        <strain evidence="2">W97</strain>
    </source>
</reference>
<protein>
    <submittedName>
        <fullName evidence="2">Uncharacterized protein</fullName>
    </submittedName>
</protein>
<evidence type="ECO:0000256" key="1">
    <source>
        <dbReference type="SAM" id="Phobius"/>
    </source>
</evidence>
<dbReference type="Proteomes" id="UP000054516">
    <property type="component" value="Unassembled WGS sequence"/>
</dbReference>
<dbReference type="InterPro" id="IPR009571">
    <property type="entry name" value="SUR7/Rim9-like_fungi"/>
</dbReference>
<gene>
    <name evidence="2" type="ORF">SAMD00023353_2900410</name>
</gene>
<evidence type="ECO:0000313" key="2">
    <source>
        <dbReference type="EMBL" id="GAP88372.1"/>
    </source>
</evidence>
<dbReference type="AlphaFoldDB" id="A0A1W2TJH9"/>
<accession>A0A1W2TJH9</accession>
<dbReference type="Pfam" id="PF06687">
    <property type="entry name" value="SUR7"/>
    <property type="match status" value="1"/>
</dbReference>
<feature type="transmembrane region" description="Helical" evidence="1">
    <location>
        <begin position="211"/>
        <end position="232"/>
    </location>
</feature>
<keyword evidence="1" id="KW-1133">Transmembrane helix</keyword>
<sequence length="281" mass="28558">MASRLEFLASPYQLATLLLAIAACLFTVTTLPPSSTVYLIRADYNRGDATTLTAWFSPLGYCTSESSNEVLRHGRSDVIRCTGAVIGYDVERALERDGGNGGDGSGAAAASSASALSTMLTAGPAVMSPVVVALCLVGVAAYQAILRRPSGARFAVSMGASFLALLVAGVAFVFEHSLQSYIASGIPPSPSPSPSPAAAATFTTAYGPLSYAAALALLAQLAACVVGFYACIGGKYQCEGAIQLGGGEEEEEEDFASGARAAGQGVIGGRCSALGEKFCPL</sequence>
<proteinExistence type="predicted"/>
<feature type="transmembrane region" description="Helical" evidence="1">
    <location>
        <begin position="122"/>
        <end position="142"/>
    </location>
</feature>
<keyword evidence="1" id="KW-0472">Membrane</keyword>
<name>A0A1W2TJH9_ROSNE</name>
<dbReference type="PROSITE" id="PS51257">
    <property type="entry name" value="PROKAR_LIPOPROTEIN"/>
    <property type="match status" value="1"/>
</dbReference>
<dbReference type="GO" id="GO:0005886">
    <property type="term" value="C:plasma membrane"/>
    <property type="evidence" value="ECO:0007669"/>
    <property type="project" value="InterPro"/>
</dbReference>
<dbReference type="EMBL" id="DF977474">
    <property type="protein sequence ID" value="GAP88372.1"/>
    <property type="molecule type" value="Genomic_DNA"/>
</dbReference>
<keyword evidence="3" id="KW-1185">Reference proteome</keyword>
<feature type="transmembrane region" description="Helical" evidence="1">
    <location>
        <begin position="12"/>
        <end position="31"/>
    </location>
</feature>
<organism evidence="2">
    <name type="scientific">Rosellinia necatrix</name>
    <name type="common">White root-rot fungus</name>
    <dbReference type="NCBI Taxonomy" id="77044"/>
    <lineage>
        <taxon>Eukaryota</taxon>
        <taxon>Fungi</taxon>
        <taxon>Dikarya</taxon>
        <taxon>Ascomycota</taxon>
        <taxon>Pezizomycotina</taxon>
        <taxon>Sordariomycetes</taxon>
        <taxon>Xylariomycetidae</taxon>
        <taxon>Xylariales</taxon>
        <taxon>Xylariaceae</taxon>
        <taxon>Rosellinia</taxon>
    </lineage>
</organism>
<feature type="transmembrane region" description="Helical" evidence="1">
    <location>
        <begin position="154"/>
        <end position="174"/>
    </location>
</feature>